<evidence type="ECO:0000256" key="1">
    <source>
        <dbReference type="SAM" id="SignalP"/>
    </source>
</evidence>
<evidence type="ECO:0000313" key="3">
    <source>
        <dbReference type="Proteomes" id="UP000198744"/>
    </source>
</evidence>
<dbReference type="EMBL" id="FOBS01000005">
    <property type="protein sequence ID" value="SEM13797.1"/>
    <property type="molecule type" value="Genomic_DNA"/>
</dbReference>
<dbReference type="AlphaFoldDB" id="A0A1H7VYD5"/>
<evidence type="ECO:0000313" key="2">
    <source>
        <dbReference type="EMBL" id="SEM13797.1"/>
    </source>
</evidence>
<feature type="signal peptide" evidence="1">
    <location>
        <begin position="1"/>
        <end position="27"/>
    </location>
</feature>
<organism evidence="2 3">
    <name type="scientific">Syntrophus gentianae</name>
    <dbReference type="NCBI Taxonomy" id="43775"/>
    <lineage>
        <taxon>Bacteria</taxon>
        <taxon>Pseudomonadati</taxon>
        <taxon>Thermodesulfobacteriota</taxon>
        <taxon>Syntrophia</taxon>
        <taxon>Syntrophales</taxon>
        <taxon>Syntrophaceae</taxon>
        <taxon>Syntrophus</taxon>
    </lineage>
</organism>
<name>A0A1H7VYD5_9BACT</name>
<keyword evidence="1" id="KW-0732">Signal</keyword>
<protein>
    <submittedName>
        <fullName evidence="2">Uncharacterized protein</fullName>
    </submittedName>
</protein>
<dbReference type="STRING" id="43775.SAMN04489760_10517"/>
<keyword evidence="3" id="KW-1185">Reference proteome</keyword>
<dbReference type="RefSeq" id="WP_139198217.1">
    <property type="nucleotide sequence ID" value="NZ_FOBS01000005.1"/>
</dbReference>
<dbReference type="Proteomes" id="UP000198744">
    <property type="component" value="Unassembled WGS sequence"/>
</dbReference>
<sequence>MKRKIIQLMVTVVLATFLLTLGSTVMAQEPSADNMQIVLEKIKADKKLLVAENMQLTEKEAKAFWPVYESYQNELFLLRTRTLKLIDTYGDAYGKMTNKTAKKILDEYMTIETLRLELRKAYLPKFRKVLPDVKVARYYQIENKINAVVDFELAKRIPLIKTEQK</sequence>
<dbReference type="OrthoDB" id="9153342at2"/>
<accession>A0A1H7VYD5</accession>
<proteinExistence type="predicted"/>
<gene>
    <name evidence="2" type="ORF">SAMN04489760_10517</name>
</gene>
<feature type="chain" id="PRO_5011651454" evidence="1">
    <location>
        <begin position="28"/>
        <end position="165"/>
    </location>
</feature>
<reference evidence="2 3" key="1">
    <citation type="submission" date="2016-10" db="EMBL/GenBank/DDBJ databases">
        <authorList>
            <person name="de Groot N.N."/>
        </authorList>
    </citation>
    <scope>NUCLEOTIDE SEQUENCE [LARGE SCALE GENOMIC DNA]</scope>
    <source>
        <strain evidence="2 3">DSM 8423</strain>
    </source>
</reference>